<dbReference type="EMBL" id="MCOG01000065">
    <property type="protein sequence ID" value="ORY58926.1"/>
    <property type="molecule type" value="Genomic_DNA"/>
</dbReference>
<keyword evidence="1" id="KW-0732">Signal</keyword>
<dbReference type="Proteomes" id="UP000193920">
    <property type="component" value="Unassembled WGS sequence"/>
</dbReference>
<sequence>MILQKIKWIILCICLTNIEVSLGGLTACSSLSSSTAGSFCLDTNVIKVVTSLGTPGSTKYGKSGNPTGNFFFDNDGKIVTVTDSSNSPTSGYYCTSSGCEEIDSSSTDTYINSKATSLKCAYTIGIACQEAFQGKTYYDTSSAKVIVCPNSNRCTLTANNGYYIDYGSVDSGTTPPTNPTYLIKCTDNTCDNSKKATSGVIEFYLNAGLDKSTNPIIYSDGTKYEAIEGNTSAVFVDSNSVIDDTASLLTYTNIIVCSTKTKCSSVAYNSDLGIYLNAGNSQDSTKTKAQLIQCDSTGCIEKELSDVTEAGTNSEVIYYVDKLSSKLIECKGSSGVTCAITTTDTSGKYYLDYAKASPSTMCINNNNTFGPNSAAGFCSLNIISCNSSQICTSNAISKNSQFLDGDTSKGNNLLLCATFDEDFFCTSVEVTNYLSYYYINSGNTGEYPLIYCGEASATPNTNRRCIEKKASLTGYYSPDNGTYITANEGYYVNAGVSNSQVPLLYYESEMPSISEVSAEKDTYYLDASSLMSSAYAKLIHCESTKSCTSIEPNDGYYYNAVGDDNDDELSDRIIKCDKTGCNIGDKAQLCVVEDGDVVLKPGNYCYQKEKGSDTNDINFVVSEFTIGVDNIDSANQNITYTTSGSLYQYITVNPGNFPGISKVTTTLFEIRSNAITRVVSDGIYIINSKNERVESMIGSINIGKTYSMYVCSVSTQLCVKTQSCKKGTYYFDEANEKGYQCNESEISLIDEAGFYVDSSYVVNKSLTPSILKCEDNGRCVRYTPTNTYFLNSGADNTTKALIYCSSNSCKTQEATVGYYRAEFGHSGVIVCTSSTMCKISSLRYNYYLNNGEDRVTKPIIACNKSIHCETKKAYVGYYLIQENNNLLINCRMSSTCEVEEGSVGYYYDSANNYRTNEPEMIIKCYSSSYTGNVLCNSEKKNQGFYLSGSENNILIDCIGSKCSPITVENGIFRSAASIKTSVKNVHSQGRDVEEMDEADNEIIDRVGRFDDNSEMLDKESNVMMRLNEQRLIGRAQSSAKNEPTSTLIICSGGVCNELTAEELSLIPICTYNNDMCYLDNSNMVNNSQNKMIISVVAGEFCTDATRSTLYFATETIVEFNDVISGVLSTSKTVTKNCIKASSQYSSNYFTVGNSIYKVSEGLIREVHDVGYYFININKNILVYGTEIKEYNNSNVLLYKCDGVSCRIMDEPTSDTYYTDVTKRIIRYSVEDGKYSFVNKKENVCTFADNTCTPKYDIEENDFCITADGYIVVAGEKIKSRETGKCFMSTSISENVLAYSYNSVLYLLNSNAAKKVVTSGYYFAENNYYNSAEYRSFNSTSTGITLYGCINSICQIYDPQPD</sequence>
<protein>
    <submittedName>
        <fullName evidence="2">Scaffoldin</fullName>
    </submittedName>
</protein>
<feature type="non-terminal residue" evidence="2">
    <location>
        <position position="1361"/>
    </location>
</feature>
<keyword evidence="3" id="KW-1185">Reference proteome</keyword>
<organism evidence="2 3">
    <name type="scientific">Neocallimastix californiae</name>
    <dbReference type="NCBI Taxonomy" id="1754190"/>
    <lineage>
        <taxon>Eukaryota</taxon>
        <taxon>Fungi</taxon>
        <taxon>Fungi incertae sedis</taxon>
        <taxon>Chytridiomycota</taxon>
        <taxon>Chytridiomycota incertae sedis</taxon>
        <taxon>Neocallimastigomycetes</taxon>
        <taxon>Neocallimastigales</taxon>
        <taxon>Neocallimastigaceae</taxon>
        <taxon>Neocallimastix</taxon>
    </lineage>
</organism>
<evidence type="ECO:0000313" key="2">
    <source>
        <dbReference type="EMBL" id="ORY58926.1"/>
    </source>
</evidence>
<comment type="caution">
    <text evidence="2">The sequence shown here is derived from an EMBL/GenBank/DDBJ whole genome shotgun (WGS) entry which is preliminary data.</text>
</comment>
<dbReference type="STRING" id="1754190.A0A1Y2DIF7"/>
<accession>A0A1Y2DIF7</accession>
<name>A0A1Y2DIF7_9FUNG</name>
<reference evidence="2 3" key="1">
    <citation type="submission" date="2016-08" db="EMBL/GenBank/DDBJ databases">
        <title>A Parts List for Fungal Cellulosomes Revealed by Comparative Genomics.</title>
        <authorList>
            <consortium name="DOE Joint Genome Institute"/>
            <person name="Haitjema C.H."/>
            <person name="Gilmore S.P."/>
            <person name="Henske J.K."/>
            <person name="Solomon K.V."/>
            <person name="De Groot R."/>
            <person name="Kuo A."/>
            <person name="Mondo S.J."/>
            <person name="Salamov A.A."/>
            <person name="Labutti K."/>
            <person name="Zhao Z."/>
            <person name="Chiniquy J."/>
            <person name="Barry K."/>
            <person name="Brewer H.M."/>
            <person name="Purvine S.O."/>
            <person name="Wright A.T."/>
            <person name="Boxma B."/>
            <person name="Van Alen T."/>
            <person name="Hackstein J.H."/>
            <person name="Baker S.E."/>
            <person name="Grigoriev I.V."/>
            <person name="O'Malley M.A."/>
        </authorList>
    </citation>
    <scope>NUCLEOTIDE SEQUENCE [LARGE SCALE GENOMIC DNA]</scope>
    <source>
        <strain evidence="2 3">G1</strain>
    </source>
</reference>
<gene>
    <name evidence="2" type="ORF">LY90DRAFT_668892</name>
</gene>
<evidence type="ECO:0000256" key="1">
    <source>
        <dbReference type="SAM" id="SignalP"/>
    </source>
</evidence>
<evidence type="ECO:0000313" key="3">
    <source>
        <dbReference type="Proteomes" id="UP000193920"/>
    </source>
</evidence>
<feature type="signal peptide" evidence="1">
    <location>
        <begin position="1"/>
        <end position="23"/>
    </location>
</feature>
<proteinExistence type="predicted"/>
<feature type="chain" id="PRO_5012417889" evidence="1">
    <location>
        <begin position="24"/>
        <end position="1361"/>
    </location>
</feature>